<keyword evidence="8" id="KW-1185">Reference proteome</keyword>
<feature type="binding site" evidence="5">
    <location>
        <position position="324"/>
    </location>
    <ligand>
        <name>Zn(2+)</name>
        <dbReference type="ChEBI" id="CHEBI:29105"/>
    </ligand>
</feature>
<comment type="subcellular location">
    <subcellularLocation>
        <location evidence="5">Cytoplasm</location>
    </subcellularLocation>
</comment>
<dbReference type="InterPro" id="IPR036511">
    <property type="entry name" value="TGT-like_sf"/>
</dbReference>
<comment type="cofactor">
    <cofactor evidence="5">
        <name>Zn(2+)</name>
        <dbReference type="ChEBI" id="CHEBI:29105"/>
    </cofactor>
    <text evidence="5">Binds 1 zinc ion per subunit.</text>
</comment>
<keyword evidence="3 5" id="KW-0479">Metal-binding</keyword>
<dbReference type="EMBL" id="CANHGI010000005">
    <property type="protein sequence ID" value="CAI5452409.1"/>
    <property type="molecule type" value="Genomic_DNA"/>
</dbReference>
<feature type="binding site" evidence="5">
    <location>
        <position position="327"/>
    </location>
    <ligand>
        <name>Zn(2+)</name>
        <dbReference type="ChEBI" id="CHEBI:29105"/>
    </ligand>
</feature>
<keyword evidence="4 5" id="KW-0862">Zinc</keyword>
<keyword evidence="2 5" id="KW-0819">tRNA processing</keyword>
<dbReference type="NCBIfam" id="TIGR00449">
    <property type="entry name" value="tgt_general"/>
    <property type="match status" value="1"/>
</dbReference>
<dbReference type="InterPro" id="IPR002616">
    <property type="entry name" value="tRNA_ribo_trans-like"/>
</dbReference>
<evidence type="ECO:0000256" key="1">
    <source>
        <dbReference type="ARBA" id="ARBA00022490"/>
    </source>
</evidence>
<comment type="subunit">
    <text evidence="5">Heterodimer of a catalytic subunit and an accessory subunit.</text>
</comment>
<dbReference type="GO" id="GO:0046872">
    <property type="term" value="F:metal ion binding"/>
    <property type="evidence" value="ECO:0007669"/>
    <property type="project" value="UniProtKB-KW"/>
</dbReference>
<dbReference type="PANTHER" id="PTHR46064">
    <property type="entry name" value="QUEUINE TRNA-RIBOSYLTRANSFERASE ACCESSORY SUBUNIT 2"/>
    <property type="match status" value="1"/>
</dbReference>
<evidence type="ECO:0000256" key="3">
    <source>
        <dbReference type="ARBA" id="ARBA00022723"/>
    </source>
</evidence>
<dbReference type="GO" id="GO:0005737">
    <property type="term" value="C:cytoplasm"/>
    <property type="evidence" value="ECO:0007669"/>
    <property type="project" value="UniProtKB-SubCell"/>
</dbReference>
<evidence type="ECO:0000256" key="2">
    <source>
        <dbReference type="ARBA" id="ARBA00022694"/>
    </source>
</evidence>
<dbReference type="Pfam" id="PF01702">
    <property type="entry name" value="TGT"/>
    <property type="match status" value="1"/>
</dbReference>
<feature type="binding site" evidence="5">
    <location>
        <position position="322"/>
    </location>
    <ligand>
        <name>Zn(2+)</name>
        <dbReference type="ChEBI" id="CHEBI:29105"/>
    </ligand>
</feature>
<evidence type="ECO:0000313" key="7">
    <source>
        <dbReference type="EMBL" id="CAI5452409.1"/>
    </source>
</evidence>
<evidence type="ECO:0000256" key="4">
    <source>
        <dbReference type="ARBA" id="ARBA00022833"/>
    </source>
</evidence>
<comment type="similarity">
    <text evidence="5">Belongs to the queuine tRNA-ribosyltransferase family. QTRT2 subfamily.</text>
</comment>
<feature type="binding site" evidence="5">
    <location>
        <position position="353"/>
    </location>
    <ligand>
        <name>Zn(2+)</name>
        <dbReference type="ChEBI" id="CHEBI:29105"/>
    </ligand>
</feature>
<evidence type="ECO:0000259" key="6">
    <source>
        <dbReference type="Pfam" id="PF01702"/>
    </source>
</evidence>
<dbReference type="Gene3D" id="3.20.20.105">
    <property type="entry name" value="Queuine tRNA-ribosyltransferase-like"/>
    <property type="match status" value="1"/>
</dbReference>
<dbReference type="HAMAP" id="MF_03043">
    <property type="entry name" value="QTRT2"/>
    <property type="match status" value="1"/>
</dbReference>
<evidence type="ECO:0000256" key="5">
    <source>
        <dbReference type="HAMAP-Rule" id="MF_03043"/>
    </source>
</evidence>
<dbReference type="InterPro" id="IPR050852">
    <property type="entry name" value="Queuine_tRNA-ribosyltrfase"/>
</dbReference>
<comment type="caution">
    <text evidence="7">The sequence shown here is derived from an EMBL/GenBank/DDBJ whole genome shotgun (WGS) entry which is preliminary data.</text>
</comment>
<dbReference type="SUPFAM" id="SSF51713">
    <property type="entry name" value="tRNA-guanine transglycosylase"/>
    <property type="match status" value="1"/>
</dbReference>
<dbReference type="GO" id="GO:0006400">
    <property type="term" value="P:tRNA modification"/>
    <property type="evidence" value="ECO:0007669"/>
    <property type="project" value="InterPro"/>
</dbReference>
<dbReference type="InterPro" id="IPR028592">
    <property type="entry name" value="QTRTD1"/>
</dbReference>
<gene>
    <name evidence="5" type="primary">tgt-2</name>
    <name evidence="7" type="ORF">CAMP_LOCUS15046</name>
</gene>
<dbReference type="PANTHER" id="PTHR46064:SF1">
    <property type="entry name" value="QUEUINE TRNA-RIBOSYLTRANSFERASE ACCESSORY SUBUNIT 2"/>
    <property type="match status" value="1"/>
</dbReference>
<feature type="domain" description="tRNA-guanine(15) transglycosylase-like" evidence="6">
    <location>
        <begin position="13"/>
        <end position="371"/>
    </location>
</feature>
<name>A0A9P1N7A2_9PELO</name>
<evidence type="ECO:0000313" key="8">
    <source>
        <dbReference type="Proteomes" id="UP001152747"/>
    </source>
</evidence>
<sequence length="375" mass="42225">MVKFGVEKKTIFGRLGKIESWGPVEVQNSTPSFLTYLRGGHIPHLTWDVAGKQLELSQKHIFQLTLPSLVASAETIKKFGKGVVKFCAIPDKSAVHLSPFDPLGKLPGGYNDMKSIAIWTKNGKVSLDVAKYRNIINSFGCTSFESLVDYDCPKDAGSKRLTKTSERTRHFYEQLFENDEKVEGERIITIGGGFSKFHREKAANDLGGFEKTDGFNIEFHDFWKGEIDVNEMEELVKSVITALPPAKLRIISGPFSPPIILSLVKLGVDLFDSSWPVSIAEEGKAFCLSDDFASSLNCSRYEILDFNNEKFADDFTKPFDNCQCYTCRNYTKGYLQHLVNTHELLASILLVIHNMTEFDRMFKLIRNSISTSEDL</sequence>
<accession>A0A9P1N7A2</accession>
<protein>
    <recommendedName>
        <fullName evidence="5">Queuine tRNA-ribosyltransferase accessory subunit 2</fullName>
    </recommendedName>
    <alternativeName>
        <fullName evidence="5">Queuine tRNA-ribosyltransferase domain-containing protein 1</fullName>
    </alternativeName>
</protein>
<keyword evidence="1 5" id="KW-0963">Cytoplasm</keyword>
<dbReference type="Proteomes" id="UP001152747">
    <property type="component" value="Unassembled WGS sequence"/>
</dbReference>
<dbReference type="OrthoDB" id="27601at2759"/>
<dbReference type="GO" id="GO:0008479">
    <property type="term" value="F:tRNA-guanosine(34) queuine transglycosylase activity"/>
    <property type="evidence" value="ECO:0007669"/>
    <property type="project" value="UniProtKB-UniRule"/>
</dbReference>
<comment type="function">
    <text evidence="5">Non-catalytic subunit of the queuine tRNA-ribosyltransferase (TGT) that catalyzes the base-exchange of a guanine (G) residue with queuine (Q) at position 34 (anticodon wobble position) in tRNAs with GU(N) anticodons (tRNA-Asp, -Asn, -His and -Tyr), resulting in the hypermodified nucleoside queuosine (7-(((4,5-cis-dihydroxy-2-cyclopenten-1-yl)amino)methyl)-7-deazaguanosine).</text>
</comment>
<proteinExistence type="inferred from homology"/>
<dbReference type="AlphaFoldDB" id="A0A9P1N7A2"/>
<reference evidence="7" key="1">
    <citation type="submission" date="2022-11" db="EMBL/GenBank/DDBJ databases">
        <authorList>
            <person name="Kikuchi T."/>
        </authorList>
    </citation>
    <scope>NUCLEOTIDE SEQUENCE</scope>
    <source>
        <strain evidence="7">PS1010</strain>
    </source>
</reference>
<organism evidence="7 8">
    <name type="scientific">Caenorhabditis angaria</name>
    <dbReference type="NCBI Taxonomy" id="860376"/>
    <lineage>
        <taxon>Eukaryota</taxon>
        <taxon>Metazoa</taxon>
        <taxon>Ecdysozoa</taxon>
        <taxon>Nematoda</taxon>
        <taxon>Chromadorea</taxon>
        <taxon>Rhabditida</taxon>
        <taxon>Rhabditina</taxon>
        <taxon>Rhabditomorpha</taxon>
        <taxon>Rhabditoidea</taxon>
        <taxon>Rhabditidae</taxon>
        <taxon>Peloderinae</taxon>
        <taxon>Caenorhabditis</taxon>
    </lineage>
</organism>